<dbReference type="RefSeq" id="WP_204008277.1">
    <property type="nucleotide sequence ID" value="NZ_BOPG01000080.1"/>
</dbReference>
<evidence type="ECO:0000313" key="3">
    <source>
        <dbReference type="Proteomes" id="UP000612585"/>
    </source>
</evidence>
<keyword evidence="1" id="KW-0812">Transmembrane</keyword>
<dbReference type="Proteomes" id="UP000612585">
    <property type="component" value="Unassembled WGS sequence"/>
</dbReference>
<name>A0A8J4E5Q2_9ACTN</name>
<gene>
    <name evidence="2" type="ORF">Vau01_100770</name>
</gene>
<feature type="transmembrane region" description="Helical" evidence="1">
    <location>
        <begin position="41"/>
        <end position="61"/>
    </location>
</feature>
<organism evidence="2 3">
    <name type="scientific">Virgisporangium aurantiacum</name>
    <dbReference type="NCBI Taxonomy" id="175570"/>
    <lineage>
        <taxon>Bacteria</taxon>
        <taxon>Bacillati</taxon>
        <taxon>Actinomycetota</taxon>
        <taxon>Actinomycetes</taxon>
        <taxon>Micromonosporales</taxon>
        <taxon>Micromonosporaceae</taxon>
        <taxon>Virgisporangium</taxon>
    </lineage>
</organism>
<keyword evidence="3" id="KW-1185">Reference proteome</keyword>
<dbReference type="AlphaFoldDB" id="A0A8J4E5Q2"/>
<keyword evidence="1" id="KW-1133">Transmembrane helix</keyword>
<protein>
    <submittedName>
        <fullName evidence="2">Uncharacterized protein</fullName>
    </submittedName>
</protein>
<dbReference type="EMBL" id="BOPG01000080">
    <property type="protein sequence ID" value="GIJ62561.1"/>
    <property type="molecule type" value="Genomic_DNA"/>
</dbReference>
<reference evidence="2" key="1">
    <citation type="submission" date="2021-01" db="EMBL/GenBank/DDBJ databases">
        <title>Whole genome shotgun sequence of Virgisporangium aurantiacum NBRC 16421.</title>
        <authorList>
            <person name="Komaki H."/>
            <person name="Tamura T."/>
        </authorList>
    </citation>
    <scope>NUCLEOTIDE SEQUENCE</scope>
    <source>
        <strain evidence="2">NBRC 16421</strain>
    </source>
</reference>
<sequence length="388" mass="41389">MRSVDDIRRVLLDHESFAPDGTGLVEAARAGAVRVRRRRRLTVAAAVVVALVVPVAVVAALRGTGTAQSAVTPASPPYRSTLQVSVGVDPNSGYSVLKYWVNRDRQQFTLRPRVGIRDATVLVHNPATFDSAPVRRGQPVTVAGHAARYVPDLDLGTTACWASTPGGVNTDPARKGREGTCSVRNETGGPVRMPAIGWVEPSGAWVVVFVSETAGWFELLAAASAVRVSPPRGLRLPYHLGHLPAGLSGVYVAAIDSGPWMPDSTLALDPDPAIPVAGEDNATGWIPAVDTALTIRAIVRQPYVDEKAAQLVGPTKIAGLDTYFTDRNVGEWRLRFGSSVLVVVSGGCQYHFTVRDKDLIPYAELARMVENATFADCADPATWTTPLT</sequence>
<evidence type="ECO:0000256" key="1">
    <source>
        <dbReference type="SAM" id="Phobius"/>
    </source>
</evidence>
<evidence type="ECO:0000313" key="2">
    <source>
        <dbReference type="EMBL" id="GIJ62561.1"/>
    </source>
</evidence>
<proteinExistence type="predicted"/>
<comment type="caution">
    <text evidence="2">The sequence shown here is derived from an EMBL/GenBank/DDBJ whole genome shotgun (WGS) entry which is preliminary data.</text>
</comment>
<accession>A0A8J4E5Q2</accession>
<keyword evidence="1" id="KW-0472">Membrane</keyword>